<evidence type="ECO:0008006" key="3">
    <source>
        <dbReference type="Google" id="ProtNLM"/>
    </source>
</evidence>
<reference evidence="1 2" key="2">
    <citation type="journal article" date="2012" name="BMC Genomics">
        <title>The genome of Pelobacter carbinolicus reveals surprising metabolic capabilities and physiological features.</title>
        <authorList>
            <person name="Aklujkar M."/>
            <person name="Haveman S.A."/>
            <person name="Didonato R.Jr."/>
            <person name="Chertkov O."/>
            <person name="Han C.S."/>
            <person name="Land M.L."/>
            <person name="Brown P."/>
            <person name="Lovley D.R."/>
        </authorList>
    </citation>
    <scope>NUCLEOTIDE SEQUENCE [LARGE SCALE GENOMIC DNA]</scope>
    <source>
        <strain evidence="2">DSM 2380 / NBRC 103641 / GraBd1</strain>
    </source>
</reference>
<dbReference type="OrthoDB" id="9793805at2"/>
<dbReference type="Proteomes" id="UP000002534">
    <property type="component" value="Chromosome"/>
</dbReference>
<dbReference type="STRING" id="338963.Pcar_2842"/>
<name>Q3A0N0_SYNC1</name>
<dbReference type="KEGG" id="pca:Pcar_2842"/>
<dbReference type="AlphaFoldDB" id="Q3A0N0"/>
<dbReference type="RefSeq" id="WP_011342624.1">
    <property type="nucleotide sequence ID" value="NC_007498.2"/>
</dbReference>
<gene>
    <name evidence="1" type="ordered locus">Pcar_2842</name>
</gene>
<reference evidence="2" key="1">
    <citation type="submission" date="2005-10" db="EMBL/GenBank/DDBJ databases">
        <title>Complete sequence of Pelobacter carbinolicus DSM 2380.</title>
        <authorList>
            <person name="Copeland A."/>
            <person name="Lucas S."/>
            <person name="Lapidus A."/>
            <person name="Barry K."/>
            <person name="Detter J.C."/>
            <person name="Glavina T."/>
            <person name="Hammon N."/>
            <person name="Israni S."/>
            <person name="Pitluck S."/>
            <person name="Chertkov O."/>
            <person name="Schmutz J."/>
            <person name="Larimer F."/>
            <person name="Land M."/>
            <person name="Kyrpides N."/>
            <person name="Ivanova N."/>
            <person name="Richardson P."/>
        </authorList>
    </citation>
    <scope>NUCLEOTIDE SEQUENCE [LARGE SCALE GENOMIC DNA]</scope>
    <source>
        <strain evidence="2">DSM 2380 / NBRC 103641 / GraBd1</strain>
    </source>
</reference>
<dbReference type="HOGENOM" id="CLU_048991_1_0_7"/>
<dbReference type="InterPro" id="IPR005262">
    <property type="entry name" value="MJ1255-like"/>
</dbReference>
<dbReference type="CAZy" id="GT1">
    <property type="family name" value="Glycosyltransferase Family 1"/>
</dbReference>
<accession>Q3A0N0</accession>
<dbReference type="SUPFAM" id="SSF53756">
    <property type="entry name" value="UDP-Glycosyltransferase/glycogen phosphorylase"/>
    <property type="match status" value="1"/>
</dbReference>
<dbReference type="eggNOG" id="COG0707">
    <property type="taxonomic scope" value="Bacteria"/>
</dbReference>
<dbReference type="NCBIfam" id="TIGR00661">
    <property type="entry name" value="MJ1255"/>
    <property type="match status" value="1"/>
</dbReference>
<dbReference type="EMBL" id="CP000142">
    <property type="protein sequence ID" value="ABA90077.1"/>
    <property type="molecule type" value="Genomic_DNA"/>
</dbReference>
<keyword evidence="2" id="KW-1185">Reference proteome</keyword>
<evidence type="ECO:0000313" key="2">
    <source>
        <dbReference type="Proteomes" id="UP000002534"/>
    </source>
</evidence>
<protein>
    <recommendedName>
        <fullName evidence="3">Teichoic acid biosynthesis protein</fullName>
    </recommendedName>
</protein>
<dbReference type="Pfam" id="PF13528">
    <property type="entry name" value="Glyco_trans_1_3"/>
    <property type="match status" value="1"/>
</dbReference>
<organism evidence="1 2">
    <name type="scientific">Syntrophotalea carbinolica (strain DSM 2380 / NBRC 103641 / GraBd1)</name>
    <name type="common">Pelobacter carbinolicus</name>
    <dbReference type="NCBI Taxonomy" id="338963"/>
    <lineage>
        <taxon>Bacteria</taxon>
        <taxon>Pseudomonadati</taxon>
        <taxon>Thermodesulfobacteriota</taxon>
        <taxon>Desulfuromonadia</taxon>
        <taxon>Desulfuromonadales</taxon>
        <taxon>Syntrophotaleaceae</taxon>
        <taxon>Syntrophotalea</taxon>
    </lineage>
</organism>
<sequence length="371" mass="41836">MAKIVYGVSGEGSGHSSRARVVLEHLVRAGHTVKVVTYDRGIRHLGPDFDVFESVGLHIASSNNRVSPLKTLLANLQLMPDGHKKLNALRKEVFKGFAPDVVITDFEPMCAYLAHHYDLPLITIDNQHRLRYMDYEYPPHLKNDRYLAVGIIRAMIPKPDVSLVTTFYYGALKNQRTFLFPPLLRKQVQSLEPTDRNHVLVYLTSGFEQFVEMLKQFPREQFVIYGQGDKGTHGNLTFKAPSNDGFLQDLATCKAVMATAGFTLITESLHLKKPYLALPMAGQFEQAINAVFLEKLNCGINLQHIDPADIGHFLYRLPDFKKALAEQPEFDNAPLLQKVDALLADNARQAKLFHQQRKYPKKSPEGLTVQG</sequence>
<evidence type="ECO:0000313" key="1">
    <source>
        <dbReference type="EMBL" id="ABA90077.1"/>
    </source>
</evidence>
<proteinExistence type="predicted"/>
<dbReference type="Gene3D" id="3.40.50.2000">
    <property type="entry name" value="Glycogen Phosphorylase B"/>
    <property type="match status" value="1"/>
</dbReference>